<dbReference type="EMBL" id="JACGWJ010001209">
    <property type="protein sequence ID" value="KAL0283931.1"/>
    <property type="molecule type" value="Genomic_DNA"/>
</dbReference>
<evidence type="ECO:0000313" key="2">
    <source>
        <dbReference type="EMBL" id="KAL0283931.1"/>
    </source>
</evidence>
<organism evidence="2">
    <name type="scientific">Sesamum radiatum</name>
    <name type="common">Black benniseed</name>
    <dbReference type="NCBI Taxonomy" id="300843"/>
    <lineage>
        <taxon>Eukaryota</taxon>
        <taxon>Viridiplantae</taxon>
        <taxon>Streptophyta</taxon>
        <taxon>Embryophyta</taxon>
        <taxon>Tracheophyta</taxon>
        <taxon>Spermatophyta</taxon>
        <taxon>Magnoliopsida</taxon>
        <taxon>eudicotyledons</taxon>
        <taxon>Gunneridae</taxon>
        <taxon>Pentapetalae</taxon>
        <taxon>asterids</taxon>
        <taxon>lamiids</taxon>
        <taxon>Lamiales</taxon>
        <taxon>Pedaliaceae</taxon>
        <taxon>Sesamum</taxon>
    </lineage>
</organism>
<feature type="non-terminal residue" evidence="2">
    <location>
        <position position="69"/>
    </location>
</feature>
<name>A0AAW2IQ09_SESRA</name>
<comment type="caution">
    <text evidence="2">The sequence shown here is derived from an EMBL/GenBank/DDBJ whole genome shotgun (WGS) entry which is preliminary data.</text>
</comment>
<dbReference type="AlphaFoldDB" id="A0AAW2IQ09"/>
<protein>
    <submittedName>
        <fullName evidence="2">Uncharacterized protein</fullName>
    </submittedName>
</protein>
<reference evidence="2" key="2">
    <citation type="journal article" date="2024" name="Plant">
        <title>Genomic evolution and insights into agronomic trait innovations of Sesamum species.</title>
        <authorList>
            <person name="Miao H."/>
            <person name="Wang L."/>
            <person name="Qu L."/>
            <person name="Liu H."/>
            <person name="Sun Y."/>
            <person name="Le M."/>
            <person name="Wang Q."/>
            <person name="Wei S."/>
            <person name="Zheng Y."/>
            <person name="Lin W."/>
            <person name="Duan Y."/>
            <person name="Cao H."/>
            <person name="Xiong S."/>
            <person name="Wang X."/>
            <person name="Wei L."/>
            <person name="Li C."/>
            <person name="Ma Q."/>
            <person name="Ju M."/>
            <person name="Zhao R."/>
            <person name="Li G."/>
            <person name="Mu C."/>
            <person name="Tian Q."/>
            <person name="Mei H."/>
            <person name="Zhang T."/>
            <person name="Gao T."/>
            <person name="Zhang H."/>
        </authorList>
    </citation>
    <scope>NUCLEOTIDE SEQUENCE</scope>
    <source>
        <strain evidence="2">G02</strain>
    </source>
</reference>
<feature type="compositionally biased region" description="Basic and acidic residues" evidence="1">
    <location>
        <begin position="49"/>
        <end position="58"/>
    </location>
</feature>
<sequence length="69" mass="7530">MGGDALQPKPRGGELQWHRGILADSERPLPTHLGNPGRRWSPTSLGLRRRPDPSDGRGGRPQWGLASRG</sequence>
<evidence type="ECO:0000256" key="1">
    <source>
        <dbReference type="SAM" id="MobiDB-lite"/>
    </source>
</evidence>
<reference evidence="2" key="1">
    <citation type="submission" date="2020-06" db="EMBL/GenBank/DDBJ databases">
        <authorList>
            <person name="Li T."/>
            <person name="Hu X."/>
            <person name="Zhang T."/>
            <person name="Song X."/>
            <person name="Zhang H."/>
            <person name="Dai N."/>
            <person name="Sheng W."/>
            <person name="Hou X."/>
            <person name="Wei L."/>
        </authorList>
    </citation>
    <scope>NUCLEOTIDE SEQUENCE</scope>
    <source>
        <strain evidence="2">G02</strain>
        <tissue evidence="2">Leaf</tissue>
    </source>
</reference>
<gene>
    <name evidence="2" type="ORF">Sradi_7213100</name>
</gene>
<proteinExistence type="predicted"/>
<accession>A0AAW2IQ09</accession>
<feature type="region of interest" description="Disordered" evidence="1">
    <location>
        <begin position="1"/>
        <end position="69"/>
    </location>
</feature>